<evidence type="ECO:0000256" key="4">
    <source>
        <dbReference type="ARBA" id="ARBA00022974"/>
    </source>
</evidence>
<feature type="region of interest" description="Disordered" evidence="10">
    <location>
        <begin position="420"/>
        <end position="494"/>
    </location>
</feature>
<feature type="transmembrane region" description="Helical" evidence="11">
    <location>
        <begin position="565"/>
        <end position="589"/>
    </location>
</feature>
<feature type="compositionally biased region" description="Gly residues" evidence="10">
    <location>
        <begin position="1"/>
        <end position="27"/>
    </location>
</feature>
<keyword evidence="3 9" id="KW-0812">Transmembrane</keyword>
<evidence type="ECO:0000256" key="10">
    <source>
        <dbReference type="SAM" id="MobiDB-lite"/>
    </source>
</evidence>
<comment type="function">
    <text evidence="9">Cell surface proteoglycan.</text>
</comment>
<dbReference type="InterPro" id="IPR001050">
    <property type="entry name" value="Syndecan"/>
</dbReference>
<feature type="compositionally biased region" description="Basic residues" evidence="10">
    <location>
        <begin position="50"/>
        <end position="61"/>
    </location>
</feature>
<accession>A0ABM5ESX5</accession>
<keyword evidence="7 9" id="KW-0325">Glycoprotein</keyword>
<evidence type="ECO:0000256" key="11">
    <source>
        <dbReference type="SAM" id="Phobius"/>
    </source>
</evidence>
<dbReference type="SMART" id="SM00294">
    <property type="entry name" value="4.1m"/>
    <property type="match status" value="1"/>
</dbReference>
<dbReference type="InterPro" id="IPR027789">
    <property type="entry name" value="Syndecan/Neurexin_dom"/>
</dbReference>
<dbReference type="RefSeq" id="XP_072836264.1">
    <property type="nucleotide sequence ID" value="XM_072980163.1"/>
</dbReference>
<evidence type="ECO:0000256" key="8">
    <source>
        <dbReference type="ARBA" id="ARBA00023207"/>
    </source>
</evidence>
<feature type="compositionally biased region" description="Low complexity" evidence="10">
    <location>
        <begin position="90"/>
        <end position="106"/>
    </location>
</feature>
<keyword evidence="5 11" id="KW-1133">Transmembrane helix</keyword>
<dbReference type="Pfam" id="PF01034">
    <property type="entry name" value="Syndecan"/>
    <property type="match status" value="1"/>
</dbReference>
<feature type="compositionally biased region" description="Basic and acidic residues" evidence="10">
    <location>
        <begin position="613"/>
        <end position="622"/>
    </location>
</feature>
<feature type="compositionally biased region" description="Low complexity" evidence="10">
    <location>
        <begin position="173"/>
        <end position="194"/>
    </location>
</feature>
<dbReference type="PANTHER" id="PTHR10915">
    <property type="entry name" value="SYNDECAN"/>
    <property type="match status" value="1"/>
</dbReference>
<dbReference type="PANTHER" id="PTHR10915:SF7">
    <property type="entry name" value="SYNDECAN-3"/>
    <property type="match status" value="1"/>
</dbReference>
<keyword evidence="6 11" id="KW-0472">Membrane</keyword>
<comment type="similarity">
    <text evidence="2 9">Belongs to the syndecan proteoglycan family.</text>
</comment>
<keyword evidence="4 9" id="KW-0654">Proteoglycan</keyword>
<evidence type="ECO:0000256" key="3">
    <source>
        <dbReference type="ARBA" id="ARBA00022692"/>
    </source>
</evidence>
<evidence type="ECO:0000256" key="1">
    <source>
        <dbReference type="ARBA" id="ARBA00004479"/>
    </source>
</evidence>
<feature type="compositionally biased region" description="Low complexity" evidence="10">
    <location>
        <begin position="434"/>
        <end position="447"/>
    </location>
</feature>
<feature type="region of interest" description="Disordered" evidence="10">
    <location>
        <begin position="1"/>
        <end position="121"/>
    </location>
</feature>
<dbReference type="InterPro" id="IPR003585">
    <property type="entry name" value="Neurexin-like"/>
</dbReference>
<evidence type="ECO:0000256" key="5">
    <source>
        <dbReference type="ARBA" id="ARBA00022989"/>
    </source>
</evidence>
<evidence type="ECO:0000313" key="13">
    <source>
        <dbReference type="Proteomes" id="UP001652642"/>
    </source>
</evidence>
<feature type="region of interest" description="Disordered" evidence="10">
    <location>
        <begin position="601"/>
        <end position="622"/>
    </location>
</feature>
<feature type="region of interest" description="Disordered" evidence="10">
    <location>
        <begin position="150"/>
        <end position="200"/>
    </location>
</feature>
<dbReference type="GeneID" id="110091097"/>
<feature type="compositionally biased region" description="Basic and acidic residues" evidence="10">
    <location>
        <begin position="112"/>
        <end position="121"/>
    </location>
</feature>
<feature type="domain" description="Neurexin/syndecan/glycophorin C" evidence="12">
    <location>
        <begin position="588"/>
        <end position="606"/>
    </location>
</feature>
<dbReference type="PROSITE" id="PS00964">
    <property type="entry name" value="SYNDECAN"/>
    <property type="match status" value="1"/>
</dbReference>
<evidence type="ECO:0000313" key="14">
    <source>
        <dbReference type="RefSeq" id="XP_072836264.1"/>
    </source>
</evidence>
<keyword evidence="13" id="KW-1185">Reference proteome</keyword>
<keyword evidence="8 9" id="KW-0357">Heparan sulfate</keyword>
<comment type="subcellular location">
    <subcellularLocation>
        <location evidence="1 9">Membrane</location>
        <topology evidence="1 9">Single-pass type I membrane protein</topology>
    </subcellularLocation>
</comment>
<evidence type="ECO:0000259" key="12">
    <source>
        <dbReference type="SMART" id="SM00294"/>
    </source>
</evidence>
<evidence type="ECO:0000256" key="9">
    <source>
        <dbReference type="RuleBase" id="RU000649"/>
    </source>
</evidence>
<evidence type="ECO:0000256" key="7">
    <source>
        <dbReference type="ARBA" id="ARBA00023180"/>
    </source>
</evidence>
<sequence length="622" mass="65072">MNGSGCGGPVPGEGKAGAGAGAAGGGRAPLIVAAAPSPAPAGRDWAGVSRPRRRRRRRRRGVVLAAAVGRTAAGPLPPPHPTSTRDPFAPRRSPPGSRGRASARPPAASPAPEERWSEEAPRLAAFPRLGLPASPGRAAVSSSRLRLPPLVASETKGRSPARSTALPPPFGPPRSGQPGIASLRLAGRTTTPTPTRERMPRLLWSRPRGRGGWPPPPPLLLVPLVLLLVASPAARAQNWRNENFERPIDLEGSGDDYSFEDEEVEETEEFYSGSGSGYFEQESGIKTVVRVATDAPILLATTSAVMPVTSVQPVGTPFVPFPTAGATSGPATTSSFYIPRMTEAPAVTIQKAVGTTTATTVQDVTTATTTTATTTAATTAAATTTASTTSTTSMPTIVQRVLTPFITVVATTQSVTLETPSAATAARMEPTTDPPTTTSTTKVQGTPKPSTTQESEFSEKSTELPQPLSPTVATKSAQGKPLDVTPSTAVNNELEAPVSGDFEIREEEEVAARTELSNEVVAVVTPAAGPVLRKNAEPGLIDNTIESSNSAAQLPQKNILERKEVLIAVIVGGVVGALFAAFLVMLLIYRMKKKDEGSYTLEEPKQASVTYQKPDKQEEFYA</sequence>
<evidence type="ECO:0000256" key="2">
    <source>
        <dbReference type="ARBA" id="ARBA00005343"/>
    </source>
</evidence>
<evidence type="ECO:0000256" key="6">
    <source>
        <dbReference type="ARBA" id="ARBA00023136"/>
    </source>
</evidence>
<reference evidence="14" key="1">
    <citation type="submission" date="2025-08" db="UniProtKB">
        <authorList>
            <consortium name="RefSeq"/>
        </authorList>
    </citation>
    <scope>IDENTIFICATION</scope>
</reference>
<organism evidence="13 14">
    <name type="scientific">Pogona vitticeps</name>
    <name type="common">central bearded dragon</name>
    <dbReference type="NCBI Taxonomy" id="103695"/>
    <lineage>
        <taxon>Eukaryota</taxon>
        <taxon>Metazoa</taxon>
        <taxon>Chordata</taxon>
        <taxon>Craniata</taxon>
        <taxon>Vertebrata</taxon>
        <taxon>Euteleostomi</taxon>
        <taxon>Lepidosauria</taxon>
        <taxon>Squamata</taxon>
        <taxon>Bifurcata</taxon>
        <taxon>Unidentata</taxon>
        <taxon>Episquamata</taxon>
        <taxon>Toxicofera</taxon>
        <taxon>Iguania</taxon>
        <taxon>Acrodonta</taxon>
        <taxon>Agamidae</taxon>
        <taxon>Amphibolurinae</taxon>
        <taxon>Pogona</taxon>
    </lineage>
</organism>
<name>A0ABM5ESX5_9SAUR</name>
<dbReference type="InterPro" id="IPR030479">
    <property type="entry name" value="Syndecan_CS"/>
</dbReference>
<dbReference type="Proteomes" id="UP001652642">
    <property type="component" value="Chromosome 9"/>
</dbReference>
<protein>
    <recommendedName>
        <fullName evidence="9">Syndecan</fullName>
    </recommendedName>
</protein>
<proteinExistence type="inferred from homology"/>
<feature type="compositionally biased region" description="Low complexity" evidence="10">
    <location>
        <begin position="62"/>
        <end position="74"/>
    </location>
</feature>
<gene>
    <name evidence="14" type="primary">SDC3</name>
</gene>